<evidence type="ECO:0000256" key="8">
    <source>
        <dbReference type="PIRSR" id="PIRSR001434-2"/>
    </source>
</evidence>
<dbReference type="OrthoDB" id="3512640at2759"/>
<accession>A0A9W8G2J6</accession>
<keyword evidence="10" id="KW-0175">Coiled coil</keyword>
<evidence type="ECO:0000313" key="11">
    <source>
        <dbReference type="EMBL" id="KAJ2677468.1"/>
    </source>
</evidence>
<comment type="cofactor">
    <cofactor evidence="1 9">
        <name>pyridoxal 5'-phosphate</name>
        <dbReference type="ChEBI" id="CHEBI:597326"/>
    </cofactor>
</comment>
<gene>
    <name evidence="11" type="primary">CYS3</name>
    <name evidence="11" type="ORF">GGI25_003223</name>
</gene>
<evidence type="ECO:0000256" key="1">
    <source>
        <dbReference type="ARBA" id="ARBA00001933"/>
    </source>
</evidence>
<dbReference type="GO" id="GO:0030170">
    <property type="term" value="F:pyridoxal phosphate binding"/>
    <property type="evidence" value="ECO:0007669"/>
    <property type="project" value="InterPro"/>
</dbReference>
<comment type="pathway">
    <text evidence="2">Amino-acid biosynthesis; L-cysteine biosynthesis; L-cysteine from L-homocysteine and L-serine: step 2/2.</text>
</comment>
<evidence type="ECO:0000256" key="2">
    <source>
        <dbReference type="ARBA" id="ARBA00005038"/>
    </source>
</evidence>
<dbReference type="Gene3D" id="3.40.640.10">
    <property type="entry name" value="Type I PLP-dependent aspartate aminotransferase-like (Major domain)"/>
    <property type="match status" value="1"/>
</dbReference>
<dbReference type="InterPro" id="IPR054542">
    <property type="entry name" value="Cys_met_metab_PP"/>
</dbReference>
<comment type="caution">
    <text evidence="11">The sequence shown here is derived from an EMBL/GenBank/DDBJ whole genome shotgun (WGS) entry which is preliminary data.</text>
</comment>
<name>A0A9W8G2J6_9FUNG</name>
<dbReference type="PROSITE" id="PS00868">
    <property type="entry name" value="CYS_MET_METAB_PP"/>
    <property type="match status" value="1"/>
</dbReference>
<dbReference type="PANTHER" id="PTHR11808:SF15">
    <property type="entry name" value="CYSTATHIONINE GAMMA-LYASE"/>
    <property type="match status" value="1"/>
</dbReference>
<keyword evidence="6" id="KW-0198">Cysteine biosynthesis</keyword>
<dbReference type="SUPFAM" id="SSF53383">
    <property type="entry name" value="PLP-dependent transferases"/>
    <property type="match status" value="1"/>
</dbReference>
<dbReference type="InterPro" id="IPR015422">
    <property type="entry name" value="PyrdxlP-dep_Trfase_small"/>
</dbReference>
<dbReference type="InterPro" id="IPR000277">
    <property type="entry name" value="Cys/Met-Metab_PyrdxlP-dep_enz"/>
</dbReference>
<dbReference type="InterPro" id="IPR015421">
    <property type="entry name" value="PyrdxlP-dep_Trfase_major"/>
</dbReference>
<evidence type="ECO:0000256" key="10">
    <source>
        <dbReference type="SAM" id="Coils"/>
    </source>
</evidence>
<dbReference type="InterPro" id="IPR015424">
    <property type="entry name" value="PyrdxlP-dep_Trfase"/>
</dbReference>
<keyword evidence="11" id="KW-0456">Lyase</keyword>
<feature type="modified residue" description="N6-(pyridoxal phosphate)lysine" evidence="8">
    <location>
        <position position="218"/>
    </location>
</feature>
<organism evidence="11 12">
    <name type="scientific">Coemansia spiralis</name>
    <dbReference type="NCBI Taxonomy" id="417178"/>
    <lineage>
        <taxon>Eukaryota</taxon>
        <taxon>Fungi</taxon>
        <taxon>Fungi incertae sedis</taxon>
        <taxon>Zoopagomycota</taxon>
        <taxon>Kickxellomycotina</taxon>
        <taxon>Kickxellomycetes</taxon>
        <taxon>Kickxellales</taxon>
        <taxon>Kickxellaceae</taxon>
        <taxon>Coemansia</taxon>
    </lineage>
</organism>
<dbReference type="GO" id="GO:0005737">
    <property type="term" value="C:cytoplasm"/>
    <property type="evidence" value="ECO:0007669"/>
    <property type="project" value="TreeGrafter"/>
</dbReference>
<evidence type="ECO:0000256" key="7">
    <source>
        <dbReference type="ARBA" id="ARBA00029853"/>
    </source>
</evidence>
<reference evidence="11" key="1">
    <citation type="submission" date="2022-07" db="EMBL/GenBank/DDBJ databases">
        <title>Phylogenomic reconstructions and comparative analyses of Kickxellomycotina fungi.</title>
        <authorList>
            <person name="Reynolds N.K."/>
            <person name="Stajich J.E."/>
            <person name="Barry K."/>
            <person name="Grigoriev I.V."/>
            <person name="Crous P."/>
            <person name="Smith M.E."/>
        </authorList>
    </citation>
    <scope>NUCLEOTIDE SEQUENCE</scope>
    <source>
        <strain evidence="11">NRRL 3115</strain>
    </source>
</reference>
<keyword evidence="6" id="KW-0028">Amino-acid biosynthesis</keyword>
<dbReference type="FunFam" id="3.40.640.10:FF:000009">
    <property type="entry name" value="Cystathionine gamma-synthase homolog"/>
    <property type="match status" value="1"/>
</dbReference>
<proteinExistence type="inferred from homology"/>
<dbReference type="GO" id="GO:0004123">
    <property type="term" value="F:cystathionine gamma-lyase activity"/>
    <property type="evidence" value="ECO:0007669"/>
    <property type="project" value="TreeGrafter"/>
</dbReference>
<comment type="similarity">
    <text evidence="3 9">Belongs to the trans-sulfuration enzymes family.</text>
</comment>
<evidence type="ECO:0000256" key="6">
    <source>
        <dbReference type="ARBA" id="ARBA00023192"/>
    </source>
</evidence>
<feature type="coiled-coil region" evidence="10">
    <location>
        <begin position="379"/>
        <end position="406"/>
    </location>
</feature>
<evidence type="ECO:0000256" key="4">
    <source>
        <dbReference type="ARBA" id="ARBA00012085"/>
    </source>
</evidence>
<protein>
    <recommendedName>
        <fullName evidence="4">cystathionine gamma-lyase</fullName>
        <ecNumber evidence="4">4.4.1.1</ecNumber>
    </recommendedName>
    <alternativeName>
        <fullName evidence="7">Gamma-cystathionase</fullName>
    </alternativeName>
</protein>
<dbReference type="PANTHER" id="PTHR11808">
    <property type="entry name" value="TRANS-SULFURATION ENZYME FAMILY MEMBER"/>
    <property type="match status" value="1"/>
</dbReference>
<dbReference type="EC" id="4.4.1.1" evidence="4"/>
<sequence>MSPANAKLSLGSVHNEHAAIAPTKYGFGTLAIHAGAEPDAATGAVIPPLSLSTTFKQKAVGDFVYEYSRSDNPNRANLEAAIAALENGKHGFAFSSGSATTATVLNTLSPGSHVISVNDVYGGTHRYLNKVAGSIGIETTFVDLANVDNLRDYVRDNTRLVWVETPTNPTLRLVDIAALVEIAHAAGLFVVVDNTFLSPYFQSPLDLGADIVVHSATKYINGHSDVVMGVAATKNDALASKIRFLQNAIGAVPSPFDCYQAQRGIKTLHLRMRQHAINAQRVAEFLEQSPFVESVIYPGLPSHPQHELARRQMRGFGGMVSFRIKGNTHTADRFLQRTRLFTLAESLGGVESLAELPARMTHAGLAPEERNELGITENLIRLSVGVEEAEDLIADLEQALESAVAENDTDFNGNAVVSVN</sequence>
<dbReference type="AlphaFoldDB" id="A0A9W8G2J6"/>
<dbReference type="Proteomes" id="UP001151518">
    <property type="component" value="Unassembled WGS sequence"/>
</dbReference>
<evidence type="ECO:0000256" key="9">
    <source>
        <dbReference type="RuleBase" id="RU362118"/>
    </source>
</evidence>
<evidence type="ECO:0000256" key="5">
    <source>
        <dbReference type="ARBA" id="ARBA00022898"/>
    </source>
</evidence>
<dbReference type="EMBL" id="JANBTW010000033">
    <property type="protein sequence ID" value="KAJ2677468.1"/>
    <property type="molecule type" value="Genomic_DNA"/>
</dbReference>
<dbReference type="FunFam" id="3.90.1150.10:FF:000008">
    <property type="entry name" value="Cystathionine gamma-synthase"/>
    <property type="match status" value="1"/>
</dbReference>
<evidence type="ECO:0000256" key="3">
    <source>
        <dbReference type="ARBA" id="ARBA00009077"/>
    </source>
</evidence>
<dbReference type="Pfam" id="PF01053">
    <property type="entry name" value="Cys_Met_Meta_PP"/>
    <property type="match status" value="1"/>
</dbReference>
<evidence type="ECO:0000313" key="12">
    <source>
        <dbReference type="Proteomes" id="UP001151518"/>
    </source>
</evidence>
<dbReference type="Gene3D" id="3.90.1150.10">
    <property type="entry name" value="Aspartate Aminotransferase, domain 1"/>
    <property type="match status" value="1"/>
</dbReference>
<dbReference type="GO" id="GO:0019343">
    <property type="term" value="P:cysteine biosynthetic process via cystathionine"/>
    <property type="evidence" value="ECO:0007669"/>
    <property type="project" value="TreeGrafter"/>
</dbReference>
<dbReference type="GO" id="GO:0019346">
    <property type="term" value="P:transsulfuration"/>
    <property type="evidence" value="ECO:0007669"/>
    <property type="project" value="InterPro"/>
</dbReference>
<dbReference type="PIRSF" id="PIRSF001434">
    <property type="entry name" value="CGS"/>
    <property type="match status" value="1"/>
</dbReference>
<keyword evidence="5 8" id="KW-0663">Pyridoxal phosphate</keyword>
<dbReference type="CDD" id="cd00614">
    <property type="entry name" value="CGS_like"/>
    <property type="match status" value="1"/>
</dbReference>